<proteinExistence type="predicted"/>
<organism evidence="1 2">
    <name type="scientific">Paraphoma chrysanthemicola</name>
    <dbReference type="NCBI Taxonomy" id="798071"/>
    <lineage>
        <taxon>Eukaryota</taxon>
        <taxon>Fungi</taxon>
        <taxon>Dikarya</taxon>
        <taxon>Ascomycota</taxon>
        <taxon>Pezizomycotina</taxon>
        <taxon>Dothideomycetes</taxon>
        <taxon>Pleosporomycetidae</taxon>
        <taxon>Pleosporales</taxon>
        <taxon>Pleosporineae</taxon>
        <taxon>Phaeosphaeriaceae</taxon>
        <taxon>Paraphoma</taxon>
    </lineage>
</organism>
<name>A0A8K0VVG8_9PLEO</name>
<sequence>MKHSTDLSILAWSTSHVPDTDSRWSTVVPLARSPANFAGSGGIFCEETRTEAFEMTNRGLRIKFDTFDERIIAPSTRLFAAILTGCRSENESRRPLALTLYHHPSYGTFRWAGANIQKFDRRERSDKNPFTYDSAVKKKIFSKILYLNLSHKHAQTQPYFINRLPHTTSYMCTFAMHYRGAASRHSDEFSLRLPPNGHWPAGSNTLEYSNIYSADGCNGDGTPNIKAILIHQQGTQTQKVASVVIELPLSLEHSWSGYGIFRSEKIPVRRHTRYLGPWPANLYLEVHAQGGEGRKTRIVVSIGVNRNCNFDGVRDDYKLLFRRCLRQHKTTRRE</sequence>
<protein>
    <submittedName>
        <fullName evidence="1">Uncharacterized protein</fullName>
    </submittedName>
</protein>
<evidence type="ECO:0000313" key="2">
    <source>
        <dbReference type="Proteomes" id="UP000813461"/>
    </source>
</evidence>
<evidence type="ECO:0000313" key="1">
    <source>
        <dbReference type="EMBL" id="KAH7080967.1"/>
    </source>
</evidence>
<dbReference type="Proteomes" id="UP000813461">
    <property type="component" value="Unassembled WGS sequence"/>
</dbReference>
<accession>A0A8K0VVG8</accession>
<dbReference type="EMBL" id="JAGMVJ010000015">
    <property type="protein sequence ID" value="KAH7080967.1"/>
    <property type="molecule type" value="Genomic_DNA"/>
</dbReference>
<dbReference type="AlphaFoldDB" id="A0A8K0VVG8"/>
<comment type="caution">
    <text evidence="1">The sequence shown here is derived from an EMBL/GenBank/DDBJ whole genome shotgun (WGS) entry which is preliminary data.</text>
</comment>
<reference evidence="1" key="1">
    <citation type="journal article" date="2021" name="Nat. Commun.">
        <title>Genetic determinants of endophytism in the Arabidopsis root mycobiome.</title>
        <authorList>
            <person name="Mesny F."/>
            <person name="Miyauchi S."/>
            <person name="Thiergart T."/>
            <person name="Pickel B."/>
            <person name="Atanasova L."/>
            <person name="Karlsson M."/>
            <person name="Huettel B."/>
            <person name="Barry K.W."/>
            <person name="Haridas S."/>
            <person name="Chen C."/>
            <person name="Bauer D."/>
            <person name="Andreopoulos W."/>
            <person name="Pangilinan J."/>
            <person name="LaButti K."/>
            <person name="Riley R."/>
            <person name="Lipzen A."/>
            <person name="Clum A."/>
            <person name="Drula E."/>
            <person name="Henrissat B."/>
            <person name="Kohler A."/>
            <person name="Grigoriev I.V."/>
            <person name="Martin F.M."/>
            <person name="Hacquard S."/>
        </authorList>
    </citation>
    <scope>NUCLEOTIDE SEQUENCE</scope>
    <source>
        <strain evidence="1">MPI-SDFR-AT-0120</strain>
    </source>
</reference>
<keyword evidence="2" id="KW-1185">Reference proteome</keyword>
<gene>
    <name evidence="1" type="ORF">FB567DRAFT_117051</name>
</gene>